<comment type="subcellular location">
    <subcellularLocation>
        <location evidence="1 12 13">Cytoplasm</location>
    </subcellularLocation>
</comment>
<dbReference type="GO" id="GO:0005524">
    <property type="term" value="F:ATP binding"/>
    <property type="evidence" value="ECO:0007669"/>
    <property type="project" value="UniProtKB-UniRule"/>
</dbReference>
<evidence type="ECO:0000313" key="16">
    <source>
        <dbReference type="Proteomes" id="UP000462760"/>
    </source>
</evidence>
<comment type="similarity">
    <text evidence="2 12 13">Belongs to the RecF family.</text>
</comment>
<dbReference type="InterPro" id="IPR027417">
    <property type="entry name" value="P-loop_NTPase"/>
</dbReference>
<dbReference type="SUPFAM" id="SSF52540">
    <property type="entry name" value="P-loop containing nucleoside triphosphate hydrolases"/>
    <property type="match status" value="1"/>
</dbReference>
<evidence type="ECO:0000256" key="4">
    <source>
        <dbReference type="ARBA" id="ARBA00022490"/>
    </source>
</evidence>
<evidence type="ECO:0000313" key="15">
    <source>
        <dbReference type="EMBL" id="MSS44207.1"/>
    </source>
</evidence>
<evidence type="ECO:0000256" key="12">
    <source>
        <dbReference type="HAMAP-Rule" id="MF_00365"/>
    </source>
</evidence>
<dbReference type="Gene3D" id="3.40.50.300">
    <property type="entry name" value="P-loop containing nucleotide triphosphate hydrolases"/>
    <property type="match status" value="1"/>
</dbReference>
<evidence type="ECO:0000256" key="1">
    <source>
        <dbReference type="ARBA" id="ARBA00004496"/>
    </source>
</evidence>
<protein>
    <recommendedName>
        <fullName evidence="3 12">DNA replication and repair protein RecF</fullName>
    </recommendedName>
</protein>
<evidence type="ECO:0000256" key="13">
    <source>
        <dbReference type="RuleBase" id="RU000578"/>
    </source>
</evidence>
<keyword evidence="10 12" id="KW-0234">DNA repair</keyword>
<feature type="domain" description="RecF/RecN/SMC N-terminal" evidence="14">
    <location>
        <begin position="3"/>
        <end position="342"/>
    </location>
</feature>
<comment type="function">
    <text evidence="12 13">The RecF protein is involved in DNA metabolism; it is required for DNA replication and normal SOS inducibility. RecF binds preferentially to single-stranded, linear DNA. It also seems to bind ATP.</text>
</comment>
<dbReference type="GO" id="GO:0006302">
    <property type="term" value="P:double-strand break repair"/>
    <property type="evidence" value="ECO:0007669"/>
    <property type="project" value="TreeGrafter"/>
</dbReference>
<dbReference type="EMBL" id="VULR01000019">
    <property type="protein sequence ID" value="MSS44207.1"/>
    <property type="molecule type" value="Genomic_DNA"/>
</dbReference>
<keyword evidence="4 12" id="KW-0963">Cytoplasm</keyword>
<organism evidence="15 16">
    <name type="scientific">Anaerosalibacter bizertensis</name>
    <dbReference type="NCBI Taxonomy" id="932217"/>
    <lineage>
        <taxon>Bacteria</taxon>
        <taxon>Bacillati</taxon>
        <taxon>Bacillota</taxon>
        <taxon>Tissierellia</taxon>
        <taxon>Tissierellales</taxon>
        <taxon>Sporanaerobacteraceae</taxon>
        <taxon>Anaerosalibacter</taxon>
    </lineage>
</organism>
<comment type="caution">
    <text evidence="15">The sequence shown here is derived from an EMBL/GenBank/DDBJ whole genome shotgun (WGS) entry which is preliminary data.</text>
</comment>
<accession>A0A844FJD3</accession>
<evidence type="ECO:0000256" key="6">
    <source>
        <dbReference type="ARBA" id="ARBA00022741"/>
    </source>
</evidence>
<evidence type="ECO:0000256" key="3">
    <source>
        <dbReference type="ARBA" id="ARBA00020170"/>
    </source>
</evidence>
<evidence type="ECO:0000256" key="11">
    <source>
        <dbReference type="ARBA" id="ARBA00023236"/>
    </source>
</evidence>
<keyword evidence="7 12" id="KW-0227">DNA damage</keyword>
<dbReference type="GO" id="GO:0003697">
    <property type="term" value="F:single-stranded DNA binding"/>
    <property type="evidence" value="ECO:0007669"/>
    <property type="project" value="UniProtKB-UniRule"/>
</dbReference>
<dbReference type="PANTHER" id="PTHR32182">
    <property type="entry name" value="DNA REPLICATION AND REPAIR PROTEIN RECF"/>
    <property type="match status" value="1"/>
</dbReference>
<dbReference type="AlphaFoldDB" id="A0A844FJD3"/>
<dbReference type="InterPro" id="IPR018078">
    <property type="entry name" value="DNA-binding_RecF_CS"/>
</dbReference>
<dbReference type="GO" id="GO:0009432">
    <property type="term" value="P:SOS response"/>
    <property type="evidence" value="ECO:0007669"/>
    <property type="project" value="UniProtKB-UniRule"/>
</dbReference>
<dbReference type="NCBIfam" id="TIGR00611">
    <property type="entry name" value="recf"/>
    <property type="match status" value="1"/>
</dbReference>
<sequence length="371" mass="43602">MYVDSVRLINFRNYMDLNLELNKKVNIFIGKNAQGKTNLLESIYLCSAGKSFRTNVDKDMINIKKNQCYVGAKVFGNHIDKFIEIKLERNKPKRIKINKLELEKNRDLYGGLNVVVFSPEDLRIIKDGPSERRNFIDREISQIKPIYRYNLNRYNKILFQRNNLLKNMRMNKKNKHLIDIFNMQMVKSGSKVIIDRARFVENLALSSRKIHRDITYGKEELLLKYRTNVVERFDDILYIEKKFMEKLEKDINNDILKGTTKIGPHRDDIDIFINNMDSKTFASQGQQRTAVLSMKLAEVDIIKEEKEDFPVLLLDDVLSELDKDRRKYLIHTFRDLQTIITSTDIIDLGEFDSLEKKIFCIENGNVNSNAN</sequence>
<dbReference type="HAMAP" id="MF_00365">
    <property type="entry name" value="RecF"/>
    <property type="match status" value="1"/>
</dbReference>
<dbReference type="InterPro" id="IPR001238">
    <property type="entry name" value="DNA-binding_RecF"/>
</dbReference>
<proteinExistence type="inferred from homology"/>
<dbReference type="OrthoDB" id="9803889at2"/>
<keyword evidence="9 12" id="KW-0238">DNA-binding</keyword>
<dbReference type="InterPro" id="IPR042174">
    <property type="entry name" value="RecF_2"/>
</dbReference>
<dbReference type="InterPro" id="IPR003395">
    <property type="entry name" value="RecF/RecN/SMC_N"/>
</dbReference>
<dbReference type="PANTHER" id="PTHR32182:SF0">
    <property type="entry name" value="DNA REPLICATION AND REPAIR PROTEIN RECF"/>
    <property type="match status" value="1"/>
</dbReference>
<evidence type="ECO:0000256" key="7">
    <source>
        <dbReference type="ARBA" id="ARBA00022763"/>
    </source>
</evidence>
<dbReference type="Proteomes" id="UP000462760">
    <property type="component" value="Unassembled WGS sequence"/>
</dbReference>
<dbReference type="PROSITE" id="PS00617">
    <property type="entry name" value="RECF_1"/>
    <property type="match status" value="1"/>
</dbReference>
<evidence type="ECO:0000256" key="10">
    <source>
        <dbReference type="ARBA" id="ARBA00023204"/>
    </source>
</evidence>
<keyword evidence="8 12" id="KW-0067">ATP-binding</keyword>
<keyword evidence="5 12" id="KW-0235">DNA replication</keyword>
<evidence type="ECO:0000256" key="5">
    <source>
        <dbReference type="ARBA" id="ARBA00022705"/>
    </source>
</evidence>
<evidence type="ECO:0000259" key="14">
    <source>
        <dbReference type="Pfam" id="PF02463"/>
    </source>
</evidence>
<name>A0A844FJD3_9FIRM</name>
<evidence type="ECO:0000256" key="9">
    <source>
        <dbReference type="ARBA" id="ARBA00023125"/>
    </source>
</evidence>
<dbReference type="GO" id="GO:0006260">
    <property type="term" value="P:DNA replication"/>
    <property type="evidence" value="ECO:0007669"/>
    <property type="project" value="UniProtKB-UniRule"/>
</dbReference>
<evidence type="ECO:0000256" key="8">
    <source>
        <dbReference type="ARBA" id="ARBA00022840"/>
    </source>
</evidence>
<dbReference type="RefSeq" id="WP_154484880.1">
    <property type="nucleotide sequence ID" value="NZ_VULR01000019.1"/>
</dbReference>
<keyword evidence="6 12" id="KW-0547">Nucleotide-binding</keyword>
<dbReference type="Gene3D" id="1.20.1050.90">
    <property type="entry name" value="RecF/RecN/SMC, N-terminal domain"/>
    <property type="match status" value="1"/>
</dbReference>
<feature type="binding site" evidence="12">
    <location>
        <begin position="30"/>
        <end position="37"/>
    </location>
    <ligand>
        <name>ATP</name>
        <dbReference type="ChEBI" id="CHEBI:30616"/>
    </ligand>
</feature>
<dbReference type="GO" id="GO:0005737">
    <property type="term" value="C:cytoplasm"/>
    <property type="evidence" value="ECO:0007669"/>
    <property type="project" value="UniProtKB-SubCell"/>
</dbReference>
<dbReference type="GO" id="GO:0000731">
    <property type="term" value="P:DNA synthesis involved in DNA repair"/>
    <property type="evidence" value="ECO:0007669"/>
    <property type="project" value="TreeGrafter"/>
</dbReference>
<gene>
    <name evidence="12 15" type="primary">recF</name>
    <name evidence="15" type="ORF">FYJ27_10875</name>
</gene>
<dbReference type="Pfam" id="PF02463">
    <property type="entry name" value="SMC_N"/>
    <property type="match status" value="1"/>
</dbReference>
<dbReference type="CDD" id="cd03242">
    <property type="entry name" value="ABC_RecF"/>
    <property type="match status" value="1"/>
</dbReference>
<reference evidence="15 16" key="1">
    <citation type="submission" date="2019-08" db="EMBL/GenBank/DDBJ databases">
        <title>In-depth cultivation of the pig gut microbiome towards novel bacterial diversity and tailored functional studies.</title>
        <authorList>
            <person name="Wylensek D."/>
            <person name="Hitch T.C.A."/>
            <person name="Clavel T."/>
        </authorList>
    </citation>
    <scope>NUCLEOTIDE SEQUENCE [LARGE SCALE GENOMIC DNA]</scope>
    <source>
        <strain evidence="15 16">Med78-601-WT-4W-RMD-3</strain>
    </source>
</reference>
<dbReference type="PROSITE" id="PS00618">
    <property type="entry name" value="RECF_2"/>
    <property type="match status" value="1"/>
</dbReference>
<keyword evidence="11 12" id="KW-0742">SOS response</keyword>
<evidence type="ECO:0000256" key="2">
    <source>
        <dbReference type="ARBA" id="ARBA00008016"/>
    </source>
</evidence>